<dbReference type="OrthoDB" id="596789at2"/>
<evidence type="ECO:0000313" key="2">
    <source>
        <dbReference type="Proteomes" id="UP000011732"/>
    </source>
</evidence>
<dbReference type="AlphaFoldDB" id="M3B9G5"/>
<accession>M3B9G5</accession>
<name>M3B9G5_STREZ</name>
<dbReference type="PATRIC" id="fig|1284664.3.peg.6525"/>
<protein>
    <submittedName>
        <fullName evidence="1">Uncharacterized protein</fullName>
    </submittedName>
</protein>
<dbReference type="EMBL" id="AOHP01000169">
    <property type="protein sequence ID" value="EMF20379.1"/>
    <property type="molecule type" value="Genomic_DNA"/>
</dbReference>
<organism evidence="1 2">
    <name type="scientific">Streptomyces gancidicus BKS 13-15</name>
    <dbReference type="NCBI Taxonomy" id="1284664"/>
    <lineage>
        <taxon>Bacteria</taxon>
        <taxon>Bacillati</taxon>
        <taxon>Actinomycetota</taxon>
        <taxon>Actinomycetes</taxon>
        <taxon>Kitasatosporales</taxon>
        <taxon>Streptomycetaceae</taxon>
        <taxon>Streptomyces</taxon>
        <taxon>Streptomyces pseudogriseolus group</taxon>
    </lineage>
</organism>
<keyword evidence="2" id="KW-1185">Reference proteome</keyword>
<dbReference type="RefSeq" id="WP_006136738.1">
    <property type="nucleotide sequence ID" value="NZ_AOHP01000169.1"/>
</dbReference>
<dbReference type="Proteomes" id="UP000011732">
    <property type="component" value="Unassembled WGS sequence"/>
</dbReference>
<reference evidence="1 2" key="1">
    <citation type="journal article" date="2013" name="Genome Announc.">
        <title>Draft Genome Sequence of Streptomyces gancidicus Strain BKS 13-15.</title>
        <authorList>
            <person name="Kumar S."/>
            <person name="Kaur N."/>
            <person name="Singh N.K."/>
            <person name="Raghava G.P."/>
            <person name="Mayilraj S."/>
        </authorList>
    </citation>
    <scope>NUCLEOTIDE SEQUENCE [LARGE SCALE GENOMIC DNA]</scope>
    <source>
        <strain evidence="1 2">BKS 13-15</strain>
    </source>
</reference>
<evidence type="ECO:0000313" key="1">
    <source>
        <dbReference type="EMBL" id="EMF20379.1"/>
    </source>
</evidence>
<sequence>MSLLPRTIPDAAQAQLRDVLAAAGVGLGGTKPGTRVTLLATYRGTTWELTYLGHGIVWRATGPGHEHGTGVFTDDAADLITSATDAARPALTAASAPAGEPAAPRTYAGIAVPALVLQHWNEPLGDGWRLGVRTTLAAS</sequence>
<comment type="caution">
    <text evidence="1">The sequence shown here is derived from an EMBL/GenBank/DDBJ whole genome shotgun (WGS) entry which is preliminary data.</text>
</comment>
<gene>
    <name evidence="1" type="ORF">H114_32589</name>
</gene>
<proteinExistence type="predicted"/>